<proteinExistence type="predicted"/>
<evidence type="ECO:0000259" key="1">
    <source>
        <dbReference type="Pfam" id="PF01965"/>
    </source>
</evidence>
<feature type="domain" description="DJ-1/PfpI" evidence="1">
    <location>
        <begin position="40"/>
        <end position="200"/>
    </location>
</feature>
<reference evidence="2" key="1">
    <citation type="submission" date="2020-04" db="EMBL/GenBank/DDBJ databases">
        <title>Hybrid Assembly of Korean Phytophthora infestans isolates.</title>
        <authorList>
            <person name="Prokchorchik M."/>
            <person name="Lee Y."/>
            <person name="Seo J."/>
            <person name="Cho J.-H."/>
            <person name="Park Y.-E."/>
            <person name="Jang D.-C."/>
            <person name="Im J.-S."/>
            <person name="Choi J.-G."/>
            <person name="Park H.-J."/>
            <person name="Lee G.-B."/>
            <person name="Lee Y.-G."/>
            <person name="Hong S.-Y."/>
            <person name="Cho K."/>
            <person name="Sohn K.H."/>
        </authorList>
    </citation>
    <scope>NUCLEOTIDE SEQUENCE</scope>
    <source>
        <strain evidence="2">KR_1_A1</strain>
    </source>
</reference>
<name>A0A833WGH7_PHYIN</name>
<sequence>MSNDKQQSCTLVLTLKNERQVTMARIAQAISEIVNPKPTALVPVTMGSEEIEVAALCDILARGGVRVTVASVDGHLNHIVKLATGTAVQADKPIEFCVNDEYDVIAVPGGPGAKALGASRTLTSLLKDQKSAGKLYGAVGEAVSEVLFHNALVEGPMAGDPADKLVLSDLYSDDKIVIAENCVTSKGPATAIAMAVTLVELLRGEKVARAVASDIAFKPIKT</sequence>
<dbReference type="SUPFAM" id="SSF52317">
    <property type="entry name" value="Class I glutamine amidotransferase-like"/>
    <property type="match status" value="1"/>
</dbReference>
<keyword evidence="3" id="KW-1185">Reference proteome</keyword>
<organism evidence="2 3">
    <name type="scientific">Phytophthora infestans</name>
    <name type="common">Potato late blight agent</name>
    <name type="synonym">Botrytis infestans</name>
    <dbReference type="NCBI Taxonomy" id="4787"/>
    <lineage>
        <taxon>Eukaryota</taxon>
        <taxon>Sar</taxon>
        <taxon>Stramenopiles</taxon>
        <taxon>Oomycota</taxon>
        <taxon>Peronosporomycetes</taxon>
        <taxon>Peronosporales</taxon>
        <taxon>Peronosporaceae</taxon>
        <taxon>Phytophthora</taxon>
    </lineage>
</organism>
<dbReference type="EMBL" id="WSZM01000413">
    <property type="protein sequence ID" value="KAF4033605.1"/>
    <property type="molecule type" value="Genomic_DNA"/>
</dbReference>
<dbReference type="InterPro" id="IPR029062">
    <property type="entry name" value="Class_I_gatase-like"/>
</dbReference>
<protein>
    <submittedName>
        <fullName evidence="2">DJ-1/PfpI family</fullName>
    </submittedName>
</protein>
<evidence type="ECO:0000313" key="3">
    <source>
        <dbReference type="Proteomes" id="UP000602510"/>
    </source>
</evidence>
<dbReference type="AlphaFoldDB" id="A0A833WGH7"/>
<dbReference type="InterPro" id="IPR002818">
    <property type="entry name" value="DJ-1/PfpI"/>
</dbReference>
<accession>A0A833WGH7</accession>
<dbReference type="PANTHER" id="PTHR48094">
    <property type="entry name" value="PROTEIN/NUCLEIC ACID DEGLYCASE DJ-1-RELATED"/>
    <property type="match status" value="1"/>
</dbReference>
<dbReference type="Gene3D" id="3.40.50.880">
    <property type="match status" value="1"/>
</dbReference>
<dbReference type="Pfam" id="PF01965">
    <property type="entry name" value="DJ-1_PfpI"/>
    <property type="match status" value="1"/>
</dbReference>
<dbReference type="InterPro" id="IPR050325">
    <property type="entry name" value="Prot/Nucl_acid_deglycase"/>
</dbReference>
<dbReference type="CDD" id="cd03135">
    <property type="entry name" value="GATase1_DJ-1"/>
    <property type="match status" value="1"/>
</dbReference>
<dbReference type="Proteomes" id="UP000602510">
    <property type="component" value="Unassembled WGS sequence"/>
</dbReference>
<evidence type="ECO:0000313" key="2">
    <source>
        <dbReference type="EMBL" id="KAF4033605.1"/>
    </source>
</evidence>
<comment type="caution">
    <text evidence="2">The sequence shown here is derived from an EMBL/GenBank/DDBJ whole genome shotgun (WGS) entry which is preliminary data.</text>
</comment>
<dbReference type="GO" id="GO:0005737">
    <property type="term" value="C:cytoplasm"/>
    <property type="evidence" value="ECO:0007669"/>
    <property type="project" value="TreeGrafter"/>
</dbReference>
<gene>
    <name evidence="2" type="ORF">GN244_ATG14424</name>
</gene>
<dbReference type="PANTHER" id="PTHR48094:SF12">
    <property type="entry name" value="PARKINSON DISEASE PROTEIN 7 HOMOLOG"/>
    <property type="match status" value="1"/>
</dbReference>
<dbReference type="GO" id="GO:1903189">
    <property type="term" value="P:glyoxal metabolic process"/>
    <property type="evidence" value="ECO:0007669"/>
    <property type="project" value="TreeGrafter"/>
</dbReference>